<dbReference type="InterPro" id="IPR002182">
    <property type="entry name" value="NB-ARC"/>
</dbReference>
<feature type="compositionally biased region" description="Polar residues" evidence="1">
    <location>
        <begin position="1152"/>
        <end position="1167"/>
    </location>
</feature>
<dbReference type="SUPFAM" id="SSF53167">
    <property type="entry name" value="Purine and uridine phosphorylases"/>
    <property type="match status" value="1"/>
</dbReference>
<dbReference type="Pfam" id="PF13424">
    <property type="entry name" value="TPR_12"/>
    <property type="match status" value="3"/>
</dbReference>
<organism evidence="4 5">
    <name type="scientific">Ajellomyces capsulatus</name>
    <name type="common">Darling's disease fungus</name>
    <name type="synonym">Histoplasma capsulatum</name>
    <dbReference type="NCBI Taxonomy" id="5037"/>
    <lineage>
        <taxon>Eukaryota</taxon>
        <taxon>Fungi</taxon>
        <taxon>Dikarya</taxon>
        <taxon>Ascomycota</taxon>
        <taxon>Pezizomycotina</taxon>
        <taxon>Eurotiomycetes</taxon>
        <taxon>Eurotiomycetidae</taxon>
        <taxon>Onygenales</taxon>
        <taxon>Ajellomycetaceae</taxon>
        <taxon>Histoplasma</taxon>
    </lineage>
</organism>
<dbReference type="PANTHER" id="PTHR46082">
    <property type="entry name" value="ATP/GTP-BINDING PROTEIN-RELATED"/>
    <property type="match status" value="1"/>
</dbReference>
<dbReference type="OrthoDB" id="1658288at2759"/>
<dbReference type="AlphaFoldDB" id="A0A8A1MJ64"/>
<evidence type="ECO:0000313" key="5">
    <source>
        <dbReference type="Proteomes" id="UP000663671"/>
    </source>
</evidence>
<feature type="compositionally biased region" description="Basic and acidic residues" evidence="1">
    <location>
        <begin position="1190"/>
        <end position="1208"/>
    </location>
</feature>
<dbReference type="PANTHER" id="PTHR46082:SF6">
    <property type="entry name" value="AAA+ ATPASE DOMAIN-CONTAINING PROTEIN-RELATED"/>
    <property type="match status" value="1"/>
</dbReference>
<dbReference type="InterPro" id="IPR000845">
    <property type="entry name" value="Nucleoside_phosphorylase_d"/>
</dbReference>
<dbReference type="GO" id="GO:0003824">
    <property type="term" value="F:catalytic activity"/>
    <property type="evidence" value="ECO:0007669"/>
    <property type="project" value="InterPro"/>
</dbReference>
<evidence type="ECO:0000313" key="4">
    <source>
        <dbReference type="EMBL" id="QSS65170.1"/>
    </source>
</evidence>
<dbReference type="EMBL" id="CP069115">
    <property type="protein sequence ID" value="QSS65170.1"/>
    <property type="molecule type" value="Genomic_DNA"/>
</dbReference>
<dbReference type="Gene3D" id="1.25.40.10">
    <property type="entry name" value="Tetratricopeptide repeat domain"/>
    <property type="match status" value="4"/>
</dbReference>
<evidence type="ECO:0008006" key="6">
    <source>
        <dbReference type="Google" id="ProtNLM"/>
    </source>
</evidence>
<dbReference type="Pfam" id="PF13374">
    <property type="entry name" value="TPR_10"/>
    <property type="match status" value="2"/>
</dbReference>
<reference evidence="4" key="1">
    <citation type="submission" date="2021-01" db="EMBL/GenBank/DDBJ databases">
        <title>Chromosome-level genome assembly of a human fungal pathogen reveals clustering of transcriptionally co-regulated genes.</title>
        <authorList>
            <person name="Voorhies M."/>
            <person name="Cohen S."/>
            <person name="Shea T.P."/>
            <person name="Petrus S."/>
            <person name="Munoz J.F."/>
            <person name="Poplawski S."/>
            <person name="Goldman W.E."/>
            <person name="Michael T."/>
            <person name="Cuomo C.A."/>
            <person name="Sil A."/>
            <person name="Beyhan S."/>
        </authorList>
    </citation>
    <scope>NUCLEOTIDE SEQUENCE</scope>
    <source>
        <strain evidence="4">WU24</strain>
    </source>
</reference>
<evidence type="ECO:0000259" key="2">
    <source>
        <dbReference type="Pfam" id="PF00931"/>
    </source>
</evidence>
<evidence type="ECO:0000259" key="3">
    <source>
        <dbReference type="Pfam" id="PF01048"/>
    </source>
</evidence>
<dbReference type="GO" id="GO:0043531">
    <property type="term" value="F:ADP binding"/>
    <property type="evidence" value="ECO:0007669"/>
    <property type="project" value="InterPro"/>
</dbReference>
<dbReference type="InterPro" id="IPR027417">
    <property type="entry name" value="P-loop_NTPase"/>
</dbReference>
<dbReference type="SUPFAM" id="SSF48452">
    <property type="entry name" value="TPR-like"/>
    <property type="match status" value="3"/>
</dbReference>
<dbReference type="Pfam" id="PF00931">
    <property type="entry name" value="NB-ARC"/>
    <property type="match status" value="1"/>
</dbReference>
<feature type="domain" description="Nucleoside phosphorylase" evidence="3">
    <location>
        <begin position="67"/>
        <end position="152"/>
    </location>
</feature>
<sequence>MLLNHSPTALRSIARPVTRLSATASDDGIFGSWAAHAFWLLMLLNAARALFDESYDRLGKFYGKQLGDANSYINGRIGEHNIVMCYMPGMGKGSAASVASSLRVSYTGVQLALVVGICGGAPRPSCDQKVFLGDVIISDAVVEYDFGRQYPGGFWRKTEVRDILGRPDREIRTLLAGLKARRTCSEFQGQMLQHLRTIQQSDSQWHLPASNDILFEASYHHKHYSVDPSVGCCCFYGDSPDDICEEALEKNCNSLGCDGNRVSRHRDTTEGIEASVHIGKIASTDTVMKSGEHRDQIVRKERVIGFEMEGAGVWDNISCIIIKGVCDYADSHKNKTWQAYAAATGASAAKAFLEYWRPIHREEREHHWMVPFGRNPRFVGRQDEIIKLEELMMCQGGTTKIAICGLGGVGKTQVALELAYRMRDRDEECSIFWIPCTSYESVEQAYMSITQILGIQDVKPVEAKDQVKAYLSQKSAGKWLVIFDNADDMDMWVKGSNTTSSLKNFLPQNEQGHTIFTTRNRKLAVKLASSSVIPIPALDQETGVEILKKSLIRKDLLDDRDTTIAFLKQLTFLPLAITQAAAYVNENDIGLADYIALLQEQEPDVVELLSEDFVDEGRYTNIQNPVATTWLISFQQIQHLDELAADYLSLMACINPRDIPQSFLPQPTSKKKRTDAVGLLKAYSFISEQAGNHYLGLHRLVHLATRSWIRKNNCFANWIFKMADQLDKVFPDSDPTNRQVWREYLPHALSLIGESEFQIQQDNYINLLHNVGSCLYSDGRYNEAEGLLSDVMALQLRKNGNEHPSTLSSMADLASTYRNQGHWKEAEELNVQVVEISQRVLGAEHPDTLTSMANLASTYLCQGRMGNLAAIYWSQERWKEAEELDVQVVDISQRVLGVENRDTLACMANLASIYWNQGRLKEAEKLDVQVVEISQRVLEAEHPDTLVSMANLASTYLCQGRWKEAEELNVQVVEIRKRVLGAEHPDTLASMDILASIYRSQRQLKEAEELLMQVMEISSRVLGTEHPDTLTSMGNLAATYQSQGRWKEAEEQEVQVVEIRKRVLGAEHSSTLTSMNILASIYGSQGRPRVLGAEHHDTLTSMANLSYTLKYLGRVQDALALMKMCVQLRSKQLGPDHPDTLFSSQTLSEWQQLGNSSSNKLPQASDQPESDQLPPQVSEHLAAVSITSHPSEEHATEPSKSESETIRR</sequence>
<name>A0A8A1MJ64_AJECA</name>
<dbReference type="Gene3D" id="3.40.50.300">
    <property type="entry name" value="P-loop containing nucleotide triphosphate hydrolases"/>
    <property type="match status" value="1"/>
</dbReference>
<accession>A0A8A1MJ64</accession>
<feature type="region of interest" description="Disordered" evidence="1">
    <location>
        <begin position="1152"/>
        <end position="1208"/>
    </location>
</feature>
<dbReference type="InterPro" id="IPR011990">
    <property type="entry name" value="TPR-like_helical_dom_sf"/>
</dbReference>
<dbReference type="Gene3D" id="3.40.50.1580">
    <property type="entry name" value="Nucleoside phosphorylase domain"/>
    <property type="match status" value="1"/>
</dbReference>
<dbReference type="GO" id="GO:0009116">
    <property type="term" value="P:nucleoside metabolic process"/>
    <property type="evidence" value="ECO:0007669"/>
    <property type="project" value="InterPro"/>
</dbReference>
<dbReference type="SUPFAM" id="SSF52540">
    <property type="entry name" value="P-loop containing nucleoside triphosphate hydrolases"/>
    <property type="match status" value="1"/>
</dbReference>
<dbReference type="Pfam" id="PF01048">
    <property type="entry name" value="PNP_UDP_1"/>
    <property type="match status" value="1"/>
</dbReference>
<gene>
    <name evidence="4" type="ORF">I7I51_06012</name>
</gene>
<dbReference type="VEuPathDB" id="FungiDB:I7I51_06012"/>
<dbReference type="InterPro" id="IPR035994">
    <property type="entry name" value="Nucleoside_phosphorylase_sf"/>
</dbReference>
<protein>
    <recommendedName>
        <fullName evidence="6">Kinesin light chain</fullName>
    </recommendedName>
</protein>
<feature type="domain" description="NB-ARC" evidence="2">
    <location>
        <begin position="386"/>
        <end position="555"/>
    </location>
</feature>
<dbReference type="Proteomes" id="UP000663671">
    <property type="component" value="Chromosome 3"/>
</dbReference>
<dbReference type="InterPro" id="IPR053137">
    <property type="entry name" value="NLR-like"/>
</dbReference>
<evidence type="ECO:0000256" key="1">
    <source>
        <dbReference type="SAM" id="MobiDB-lite"/>
    </source>
</evidence>
<proteinExistence type="predicted"/>